<gene>
    <name evidence="1" type="ORF">BCL74_3096</name>
</gene>
<protein>
    <submittedName>
        <fullName evidence="1">Uncharacterized protein DUF3576</fullName>
    </submittedName>
</protein>
<dbReference type="OrthoDB" id="8479681at2"/>
<accession>A0A420WC65</accession>
<dbReference type="Pfam" id="PF12100">
    <property type="entry name" value="DUF3576"/>
    <property type="match status" value="1"/>
</dbReference>
<evidence type="ECO:0000313" key="1">
    <source>
        <dbReference type="EMBL" id="RKQ68614.1"/>
    </source>
</evidence>
<name>A0A420WC65_9PROT</name>
<dbReference type="EMBL" id="RBIG01000003">
    <property type="protein sequence ID" value="RKQ68614.1"/>
    <property type="molecule type" value="Genomic_DNA"/>
</dbReference>
<comment type="caution">
    <text evidence="1">The sequence shown here is derived from an EMBL/GenBank/DDBJ whole genome shotgun (WGS) entry which is preliminary data.</text>
</comment>
<dbReference type="Proteomes" id="UP000277424">
    <property type="component" value="Unassembled WGS sequence"/>
</dbReference>
<dbReference type="PROSITE" id="PS51257">
    <property type="entry name" value="PROKAR_LIPOPROTEIN"/>
    <property type="match status" value="1"/>
</dbReference>
<proteinExistence type="predicted"/>
<reference evidence="1 2" key="1">
    <citation type="submission" date="2018-10" db="EMBL/GenBank/DDBJ databases">
        <title>Comparative analysis of microorganisms from saline springs in Andes Mountain Range, Colombia.</title>
        <authorList>
            <person name="Rubin E."/>
        </authorList>
    </citation>
    <scope>NUCLEOTIDE SEQUENCE [LARGE SCALE GENOMIC DNA]</scope>
    <source>
        <strain evidence="1 2">USBA 36</strain>
    </source>
</reference>
<dbReference type="RefSeq" id="WP_121221336.1">
    <property type="nucleotide sequence ID" value="NZ_RBIG01000003.1"/>
</dbReference>
<dbReference type="AlphaFoldDB" id="A0A420WC65"/>
<sequence>MARITDFAPGYTKSFLIAGLLAALLAGCGETAYEYPTMRPGDTNPSIYGKEDNGSILGPGGLSLFGSEEEAPAGGTGIGVNAYLWRASLDTLSFMPIASADPFGGVIITDWYSAPENPAERFKVNLFILDRALRADGIRAAIFRQQRTATGQWQDAAVEPSVGTELENTVLTRARQLRVSSAQR</sequence>
<organism evidence="1 2">
    <name type="scientific">Oceanibaculum indicum</name>
    <dbReference type="NCBI Taxonomy" id="526216"/>
    <lineage>
        <taxon>Bacteria</taxon>
        <taxon>Pseudomonadati</taxon>
        <taxon>Pseudomonadota</taxon>
        <taxon>Alphaproteobacteria</taxon>
        <taxon>Rhodospirillales</taxon>
        <taxon>Oceanibaculaceae</taxon>
        <taxon>Oceanibaculum</taxon>
    </lineage>
</organism>
<evidence type="ECO:0000313" key="2">
    <source>
        <dbReference type="Proteomes" id="UP000277424"/>
    </source>
</evidence>
<dbReference type="InterPro" id="IPR021959">
    <property type="entry name" value="DUF3576"/>
</dbReference>